<dbReference type="PANTHER" id="PTHR34385">
    <property type="entry name" value="D-ALANYL-D-ALANINE CARBOXYPEPTIDASE"/>
    <property type="match status" value="1"/>
</dbReference>
<feature type="region of interest" description="Disordered" evidence="1">
    <location>
        <begin position="1"/>
        <end position="72"/>
    </location>
</feature>
<feature type="compositionally biased region" description="Low complexity" evidence="1">
    <location>
        <begin position="86"/>
        <end position="96"/>
    </location>
</feature>
<dbReference type="Proteomes" id="UP000231019">
    <property type="component" value="Unassembled WGS sequence"/>
</dbReference>
<dbReference type="PANTHER" id="PTHR34385:SF1">
    <property type="entry name" value="PEPTIDOGLYCAN L-ALANYL-D-GLUTAMATE ENDOPEPTIDASE CWLK"/>
    <property type="match status" value="1"/>
</dbReference>
<feature type="domain" description="D-alanyl-D-alanine carboxypeptidase-like core" evidence="2">
    <location>
        <begin position="185"/>
        <end position="264"/>
    </location>
</feature>
<dbReference type="InterPro" id="IPR052179">
    <property type="entry name" value="DD-CPase-like"/>
</dbReference>
<dbReference type="GO" id="GO:0008233">
    <property type="term" value="F:peptidase activity"/>
    <property type="evidence" value="ECO:0007669"/>
    <property type="project" value="InterPro"/>
</dbReference>
<feature type="compositionally biased region" description="Low complexity" evidence="1">
    <location>
        <begin position="32"/>
        <end position="42"/>
    </location>
</feature>
<feature type="compositionally biased region" description="Polar residues" evidence="1">
    <location>
        <begin position="56"/>
        <end position="68"/>
    </location>
</feature>
<feature type="compositionally biased region" description="Acidic residues" evidence="1">
    <location>
        <begin position="117"/>
        <end position="132"/>
    </location>
</feature>
<evidence type="ECO:0000313" key="4">
    <source>
        <dbReference type="Proteomes" id="UP000231019"/>
    </source>
</evidence>
<evidence type="ECO:0000256" key="1">
    <source>
        <dbReference type="SAM" id="MobiDB-lite"/>
    </source>
</evidence>
<name>A0A2M7FZE2_9BACT</name>
<protein>
    <recommendedName>
        <fullName evidence="2">D-alanyl-D-alanine carboxypeptidase-like core domain-containing protein</fullName>
    </recommendedName>
</protein>
<dbReference type="GO" id="GO:0006508">
    <property type="term" value="P:proteolysis"/>
    <property type="evidence" value="ECO:0007669"/>
    <property type="project" value="InterPro"/>
</dbReference>
<evidence type="ECO:0000313" key="3">
    <source>
        <dbReference type="EMBL" id="PIW14711.1"/>
    </source>
</evidence>
<gene>
    <name evidence="3" type="ORF">COW36_20100</name>
</gene>
<feature type="compositionally biased region" description="Basic and acidic residues" evidence="1">
    <location>
        <begin position="159"/>
        <end position="180"/>
    </location>
</feature>
<dbReference type="AlphaFoldDB" id="A0A2M7FZE2"/>
<dbReference type="InterPro" id="IPR009045">
    <property type="entry name" value="Zn_M74/Hedgehog-like"/>
</dbReference>
<dbReference type="EMBL" id="PFFQ01000056">
    <property type="protein sequence ID" value="PIW14711.1"/>
    <property type="molecule type" value="Genomic_DNA"/>
</dbReference>
<dbReference type="SUPFAM" id="SSF55166">
    <property type="entry name" value="Hedgehog/DD-peptidase"/>
    <property type="match status" value="1"/>
</dbReference>
<feature type="compositionally biased region" description="Pro residues" evidence="1">
    <location>
        <begin position="97"/>
        <end position="106"/>
    </location>
</feature>
<dbReference type="InterPro" id="IPR003709">
    <property type="entry name" value="VanY-like_core_dom"/>
</dbReference>
<evidence type="ECO:0000259" key="2">
    <source>
        <dbReference type="Pfam" id="PF02557"/>
    </source>
</evidence>
<sequence length="302" mass="33243">MRSDEKNMGNFSIYNAPSGNSIGQVSRLLGRTQAAPQTQAPASKLPPLPAHWKPDTFQQNAPQGQIPASGSFLLSPDLLKTWNSVPQQAPQATQPARPLPVLPSFPAPVQAPSLPDSAEDSDGEMEDPELLDLPDATDTPASAPKLQWPETIPLPRPKPRPERSETYPKEVHDTGLKDKYGRGISLTGEAEAGLRKIQDIARSKGIKVEVFSSYRSVEHQRQLWNKALKKYGSAAKARKWVAPPGHSRHNAGKAIDLNLLRNGRKISQREFDAIIAQAGMYRPMSWEGWHIEPLSTRSSRGH</sequence>
<feature type="compositionally biased region" description="Polar residues" evidence="1">
    <location>
        <begin position="9"/>
        <end position="24"/>
    </location>
</feature>
<dbReference type="Pfam" id="PF02557">
    <property type="entry name" value="VanY"/>
    <property type="match status" value="1"/>
</dbReference>
<accession>A0A2M7FZE2</accession>
<proteinExistence type="predicted"/>
<organism evidence="3 4">
    <name type="scientific">bacterium (Candidatus Blackallbacteria) CG17_big_fil_post_rev_8_21_14_2_50_48_46</name>
    <dbReference type="NCBI Taxonomy" id="2014261"/>
    <lineage>
        <taxon>Bacteria</taxon>
        <taxon>Candidatus Blackallbacteria</taxon>
    </lineage>
</organism>
<reference evidence="3 4" key="1">
    <citation type="submission" date="2017-09" db="EMBL/GenBank/DDBJ databases">
        <title>Depth-based differentiation of microbial function through sediment-hosted aquifers and enrichment of novel symbionts in the deep terrestrial subsurface.</title>
        <authorList>
            <person name="Probst A.J."/>
            <person name="Ladd B."/>
            <person name="Jarett J.K."/>
            <person name="Geller-Mcgrath D.E."/>
            <person name="Sieber C.M."/>
            <person name="Emerson J.B."/>
            <person name="Anantharaman K."/>
            <person name="Thomas B.C."/>
            <person name="Malmstrom R."/>
            <person name="Stieglmeier M."/>
            <person name="Klingl A."/>
            <person name="Woyke T."/>
            <person name="Ryan C.M."/>
            <person name="Banfield J.F."/>
        </authorList>
    </citation>
    <scope>NUCLEOTIDE SEQUENCE [LARGE SCALE GENOMIC DNA]</scope>
    <source>
        <strain evidence="3">CG17_big_fil_post_rev_8_21_14_2_50_48_46</strain>
    </source>
</reference>
<feature type="region of interest" description="Disordered" evidence="1">
    <location>
        <begin position="86"/>
        <end position="180"/>
    </location>
</feature>
<dbReference type="CDD" id="cd14814">
    <property type="entry name" value="Peptidase_M15"/>
    <property type="match status" value="1"/>
</dbReference>
<comment type="caution">
    <text evidence="3">The sequence shown here is derived from an EMBL/GenBank/DDBJ whole genome shotgun (WGS) entry which is preliminary data.</text>
</comment>
<dbReference type="Gene3D" id="3.30.1380.10">
    <property type="match status" value="1"/>
</dbReference>